<gene>
    <name evidence="1" type="ORF">SLAVMIC_00816</name>
</gene>
<evidence type="ECO:0000313" key="1">
    <source>
        <dbReference type="EMBL" id="CAG7581386.1"/>
    </source>
</evidence>
<accession>A0A8D9CFS8</accession>
<organism evidence="1">
    <name type="scientific">uncultured marine phage</name>
    <dbReference type="NCBI Taxonomy" id="707152"/>
    <lineage>
        <taxon>Viruses</taxon>
        <taxon>environmental samples</taxon>
    </lineage>
</organism>
<sequence length="79" mass="9351">MNTYIFAISNKKFGHKLISVEADNREESYVLAKSKVFPELLTKGKSILEIHDMFFEMGYWFEQSMLIEGDDYEITEFKK</sequence>
<protein>
    <submittedName>
        <fullName evidence="1">Uncharacterized protein</fullName>
    </submittedName>
</protein>
<name>A0A8D9CFS8_9VIRU</name>
<dbReference type="EMBL" id="OU342829">
    <property type="protein sequence ID" value="CAG7581386.1"/>
    <property type="molecule type" value="Genomic_DNA"/>
</dbReference>
<reference evidence="1" key="1">
    <citation type="submission" date="2021-06" db="EMBL/GenBank/DDBJ databases">
        <authorList>
            <person name="Gannon L."/>
            <person name="Redgwell R T."/>
            <person name="Michniewski S."/>
            <person name="Harrison D C."/>
            <person name="Millard A."/>
        </authorList>
    </citation>
    <scope>NUCLEOTIDE SEQUENCE</scope>
</reference>
<proteinExistence type="predicted"/>